<keyword evidence="1" id="KW-0175">Coiled coil</keyword>
<dbReference type="InterPro" id="IPR011055">
    <property type="entry name" value="Dup_hybrid_motif"/>
</dbReference>
<protein>
    <submittedName>
        <fullName evidence="4">Peptidase family M23</fullName>
    </submittedName>
</protein>
<dbReference type="Pfam" id="PF01551">
    <property type="entry name" value="Peptidase_M23"/>
    <property type="match status" value="1"/>
</dbReference>
<reference evidence="4 5" key="1">
    <citation type="submission" date="2017-05" db="EMBL/GenBank/DDBJ databases">
        <authorList>
            <person name="Varghese N."/>
            <person name="Submissions S."/>
        </authorList>
    </citation>
    <scope>NUCLEOTIDE SEQUENCE [LARGE SCALE GENOMIC DNA]</scope>
    <source>
        <strain evidence="4 5">DSM 21342</strain>
    </source>
</reference>
<sequence>MAKKVKYFYNSNTLSYEKVDLNWKKKTGRVLGYLATASIFSAILLSIAYNVLDSPNEKELKKQIEELTVQYDILQKRAKQMDVVLNDLQERDNDIYRIIFEAEPISAKERSIGFNGVERYKALEKSNYSSLMIQSTRKLDMLAKKLYIQSKSYDFLTREVKNKDRLLASIPAIQPISNKDLTRMASGFGYRIHPIYKTRKLHAGMDFTSPVGTEIYATGDGIVSESGTERGYGNRVEINHGYGYTTLYGHMSKIKVWTGQRIKRGEVIGFVGSTGASTGPHCHYEVHKNGKPINPINFYFNDLSPAEYAKMLELSSRINQSFD</sequence>
<gene>
    <name evidence="4" type="ORF">SAMN06265350_102213</name>
</gene>
<dbReference type="FunFam" id="2.70.70.10:FF:000006">
    <property type="entry name" value="M23 family peptidase"/>
    <property type="match status" value="1"/>
</dbReference>
<accession>A0A521BI10</accession>
<dbReference type="OrthoDB" id="9810477at2"/>
<dbReference type="RefSeq" id="WP_142601723.1">
    <property type="nucleotide sequence ID" value="NZ_FXSZ01000002.1"/>
</dbReference>
<feature type="domain" description="M23ase beta-sheet core" evidence="3">
    <location>
        <begin position="201"/>
        <end position="295"/>
    </location>
</feature>
<name>A0A521BI10_9SPHI</name>
<feature type="transmembrane region" description="Helical" evidence="2">
    <location>
        <begin position="30"/>
        <end position="52"/>
    </location>
</feature>
<dbReference type="EMBL" id="FXSZ01000002">
    <property type="protein sequence ID" value="SMO46725.1"/>
    <property type="molecule type" value="Genomic_DNA"/>
</dbReference>
<dbReference type="InterPro" id="IPR016047">
    <property type="entry name" value="M23ase_b-sheet_dom"/>
</dbReference>
<keyword evidence="2" id="KW-1133">Transmembrane helix</keyword>
<keyword evidence="5" id="KW-1185">Reference proteome</keyword>
<dbReference type="InterPro" id="IPR050570">
    <property type="entry name" value="Cell_wall_metabolism_enzyme"/>
</dbReference>
<keyword evidence="2" id="KW-0472">Membrane</keyword>
<organism evidence="4 5">
    <name type="scientific">Solitalea koreensis</name>
    <dbReference type="NCBI Taxonomy" id="543615"/>
    <lineage>
        <taxon>Bacteria</taxon>
        <taxon>Pseudomonadati</taxon>
        <taxon>Bacteroidota</taxon>
        <taxon>Sphingobacteriia</taxon>
        <taxon>Sphingobacteriales</taxon>
        <taxon>Sphingobacteriaceae</taxon>
        <taxon>Solitalea</taxon>
    </lineage>
</organism>
<keyword evidence="2" id="KW-0812">Transmembrane</keyword>
<dbReference type="Proteomes" id="UP000315971">
    <property type="component" value="Unassembled WGS sequence"/>
</dbReference>
<dbReference type="Gene3D" id="2.70.70.10">
    <property type="entry name" value="Glucose Permease (Domain IIA)"/>
    <property type="match status" value="1"/>
</dbReference>
<feature type="coiled-coil region" evidence="1">
    <location>
        <begin position="57"/>
        <end position="91"/>
    </location>
</feature>
<proteinExistence type="predicted"/>
<dbReference type="AlphaFoldDB" id="A0A521BI10"/>
<evidence type="ECO:0000256" key="1">
    <source>
        <dbReference type="SAM" id="Coils"/>
    </source>
</evidence>
<evidence type="ECO:0000259" key="3">
    <source>
        <dbReference type="Pfam" id="PF01551"/>
    </source>
</evidence>
<evidence type="ECO:0000313" key="5">
    <source>
        <dbReference type="Proteomes" id="UP000315971"/>
    </source>
</evidence>
<dbReference type="GO" id="GO:0004222">
    <property type="term" value="F:metalloendopeptidase activity"/>
    <property type="evidence" value="ECO:0007669"/>
    <property type="project" value="TreeGrafter"/>
</dbReference>
<evidence type="ECO:0000313" key="4">
    <source>
        <dbReference type="EMBL" id="SMO46725.1"/>
    </source>
</evidence>
<dbReference type="PANTHER" id="PTHR21666">
    <property type="entry name" value="PEPTIDASE-RELATED"/>
    <property type="match status" value="1"/>
</dbReference>
<dbReference type="SUPFAM" id="SSF51261">
    <property type="entry name" value="Duplicated hybrid motif"/>
    <property type="match status" value="1"/>
</dbReference>
<evidence type="ECO:0000256" key="2">
    <source>
        <dbReference type="SAM" id="Phobius"/>
    </source>
</evidence>
<dbReference type="PANTHER" id="PTHR21666:SF286">
    <property type="entry name" value="LIPOPROTEIN NLPD"/>
    <property type="match status" value="1"/>
</dbReference>
<dbReference type="CDD" id="cd12797">
    <property type="entry name" value="M23_peptidase"/>
    <property type="match status" value="1"/>
</dbReference>